<feature type="compositionally biased region" description="Polar residues" evidence="1">
    <location>
        <begin position="1"/>
        <end position="18"/>
    </location>
</feature>
<evidence type="ECO:0000313" key="3">
    <source>
        <dbReference type="EMBL" id="TXI34534.1"/>
    </source>
</evidence>
<protein>
    <submittedName>
        <fullName evidence="3">Uncharacterized protein</fullName>
    </submittedName>
</protein>
<dbReference type="AlphaFoldDB" id="A0A5C7WD71"/>
<evidence type="ECO:0000313" key="4">
    <source>
        <dbReference type="Proteomes" id="UP000321110"/>
    </source>
</evidence>
<proteinExistence type="predicted"/>
<evidence type="ECO:0000256" key="1">
    <source>
        <dbReference type="SAM" id="MobiDB-lite"/>
    </source>
</evidence>
<dbReference type="EMBL" id="JAOBYN010000005">
    <property type="protein sequence ID" value="MDH1054439.1"/>
    <property type="molecule type" value="Genomic_DNA"/>
</dbReference>
<feature type="region of interest" description="Disordered" evidence="1">
    <location>
        <begin position="1"/>
        <end position="64"/>
    </location>
</feature>
<name>A0A5C7WD71_AQUAC</name>
<organism evidence="3 4">
    <name type="scientific">Aquipseudomonas alcaligenes</name>
    <name type="common">Pseudomonas alcaligenes</name>
    <dbReference type="NCBI Taxonomy" id="43263"/>
    <lineage>
        <taxon>Bacteria</taxon>
        <taxon>Pseudomonadati</taxon>
        <taxon>Pseudomonadota</taxon>
        <taxon>Gammaproteobacteria</taxon>
        <taxon>Pseudomonadales</taxon>
        <taxon>Pseudomonadaceae</taxon>
        <taxon>Aquipseudomonas</taxon>
    </lineage>
</organism>
<accession>A0A5C7WD71</accession>
<dbReference type="RefSeq" id="WP_280053393.1">
    <property type="nucleotide sequence ID" value="NZ_JAOBYN010000005.1"/>
</dbReference>
<gene>
    <name evidence="3" type="ORF">E6Q69_03675</name>
    <name evidence="2" type="ORF">N5C05_06650</name>
</gene>
<dbReference type="Proteomes" id="UP000321110">
    <property type="component" value="Unassembled WGS sequence"/>
</dbReference>
<reference evidence="3 4" key="1">
    <citation type="submission" date="2018-09" db="EMBL/GenBank/DDBJ databases">
        <title>Metagenome Assembled Genomes from an Advanced Water Purification Facility.</title>
        <authorList>
            <person name="Stamps B.W."/>
            <person name="Spear J.R."/>
        </authorList>
    </citation>
    <scope>NUCLEOTIDE SEQUENCE [LARGE SCALE GENOMIC DNA]</scope>
    <source>
        <strain evidence="3">Bin_52_1</strain>
    </source>
</reference>
<sequence>MKSQNCRQLRKACSTSTRKPWRGTSVAGSGTVTAGITVAPASSRHQSGETSSRRARQRGAPLAPPMWSQAALASCACVGMDHLP</sequence>
<reference evidence="2" key="2">
    <citation type="submission" date="2022-09" db="EMBL/GenBank/DDBJ databases">
        <title>Intensive care unit water sources are persistently colonized with multi-drug resistant bacteria and are the site of extensive horizontal gene transfer of antibiotic resistance genes.</title>
        <authorList>
            <person name="Diorio-Toth L."/>
        </authorList>
    </citation>
    <scope>NUCLEOTIDE SEQUENCE</scope>
    <source>
        <strain evidence="2">GD03990</strain>
    </source>
</reference>
<evidence type="ECO:0000313" key="2">
    <source>
        <dbReference type="EMBL" id="MDH1054439.1"/>
    </source>
</evidence>
<comment type="caution">
    <text evidence="3">The sequence shown here is derived from an EMBL/GenBank/DDBJ whole genome shotgun (WGS) entry which is preliminary data.</text>
</comment>
<dbReference type="Proteomes" id="UP001158730">
    <property type="component" value="Unassembled WGS sequence"/>
</dbReference>
<dbReference type="EMBL" id="SSFO01000065">
    <property type="protein sequence ID" value="TXI34534.1"/>
    <property type="molecule type" value="Genomic_DNA"/>
</dbReference>